<dbReference type="Proteomes" id="UP000830167">
    <property type="component" value="Chromosome"/>
</dbReference>
<dbReference type="RefSeq" id="WP_347436517.1">
    <property type="nucleotide sequence ID" value="NZ_CP089291.1"/>
</dbReference>
<evidence type="ECO:0000256" key="1">
    <source>
        <dbReference type="SAM" id="MobiDB-lite"/>
    </source>
</evidence>
<dbReference type="Pfam" id="PF00395">
    <property type="entry name" value="SLH"/>
    <property type="match status" value="1"/>
</dbReference>
<feature type="region of interest" description="Disordered" evidence="1">
    <location>
        <begin position="88"/>
        <end position="108"/>
    </location>
</feature>
<feature type="chain" id="PRO_5046879350" evidence="2">
    <location>
        <begin position="28"/>
        <end position="125"/>
    </location>
</feature>
<protein>
    <submittedName>
        <fullName evidence="4">S-layer homology domain-containing protein</fullName>
    </submittedName>
</protein>
<keyword evidence="2" id="KW-0732">Signal</keyword>
<evidence type="ECO:0000256" key="2">
    <source>
        <dbReference type="SAM" id="SignalP"/>
    </source>
</evidence>
<accession>A0ABY4CH64</accession>
<name>A0ABY4CH64_9BACL</name>
<evidence type="ECO:0000313" key="5">
    <source>
        <dbReference type="Proteomes" id="UP000830167"/>
    </source>
</evidence>
<feature type="domain" description="SLH" evidence="3">
    <location>
        <begin position="28"/>
        <end position="91"/>
    </location>
</feature>
<keyword evidence="5" id="KW-1185">Reference proteome</keyword>
<dbReference type="EMBL" id="CP089291">
    <property type="protein sequence ID" value="UOF89825.1"/>
    <property type="molecule type" value="Genomic_DNA"/>
</dbReference>
<evidence type="ECO:0000313" key="4">
    <source>
        <dbReference type="EMBL" id="UOF89825.1"/>
    </source>
</evidence>
<sequence length="125" mass="13144">MNKNTLKGFIAGIALTTVVAGSGFAFADANGFVDVPNGQWYTQAVQWAKDHGIMVGTSATTFDPNKPMTRAEFAEAIKNLADHGYINVPSQSTTTGNGTGSTVTSDTYTQPATTVTTDTYTTPNN</sequence>
<dbReference type="PROSITE" id="PS51272">
    <property type="entry name" value="SLH"/>
    <property type="match status" value="1"/>
</dbReference>
<dbReference type="InterPro" id="IPR001119">
    <property type="entry name" value="SLH_dom"/>
</dbReference>
<feature type="signal peptide" evidence="2">
    <location>
        <begin position="1"/>
        <end position="27"/>
    </location>
</feature>
<gene>
    <name evidence="4" type="ORF">LSG31_18415</name>
</gene>
<proteinExistence type="predicted"/>
<feature type="compositionally biased region" description="Low complexity" evidence="1">
    <location>
        <begin position="92"/>
        <end position="108"/>
    </location>
</feature>
<organism evidence="4 5">
    <name type="scientific">Fodinisporobacter ferrooxydans</name>
    <dbReference type="NCBI Taxonomy" id="2901836"/>
    <lineage>
        <taxon>Bacteria</taxon>
        <taxon>Bacillati</taxon>
        <taxon>Bacillota</taxon>
        <taxon>Bacilli</taxon>
        <taxon>Bacillales</taxon>
        <taxon>Alicyclobacillaceae</taxon>
        <taxon>Fodinisporobacter</taxon>
    </lineage>
</organism>
<evidence type="ECO:0000259" key="3">
    <source>
        <dbReference type="PROSITE" id="PS51272"/>
    </source>
</evidence>
<reference evidence="4" key="1">
    <citation type="submission" date="2021-12" db="EMBL/GenBank/DDBJ databases">
        <title>Alicyclobacillaceae gen. nov., sp. nov., isolated from chalcocite enrichment system.</title>
        <authorList>
            <person name="Jiang Z."/>
        </authorList>
    </citation>
    <scope>NUCLEOTIDE SEQUENCE</scope>
    <source>
        <strain evidence="4">MYW30-H2</strain>
    </source>
</reference>